<evidence type="ECO:0000313" key="2">
    <source>
        <dbReference type="EMBL" id="OZC08059.1"/>
    </source>
</evidence>
<evidence type="ECO:0000313" key="4">
    <source>
        <dbReference type="WBParaSite" id="OFLC_0000611101-mRNA-1"/>
    </source>
</evidence>
<reference evidence="2 3" key="1">
    <citation type="submission" date="2015-12" db="EMBL/GenBank/DDBJ databases">
        <title>Draft genome of the nematode, Onchocerca flexuosa.</title>
        <authorList>
            <person name="Mitreva M."/>
        </authorList>
    </citation>
    <scope>NUCLEOTIDE SEQUENCE [LARGE SCALE GENOMIC DNA]</scope>
    <source>
        <strain evidence="2">Red Deer</strain>
    </source>
</reference>
<dbReference type="WBParaSite" id="OFLC_0000611101-mRNA-1">
    <property type="protein sequence ID" value="OFLC_0000611101-mRNA-1"/>
    <property type="gene ID" value="OFLC_0000611101"/>
</dbReference>
<gene>
    <name evidence="2" type="ORF">X798_04951</name>
</gene>
<dbReference type="OrthoDB" id="5856367at2759"/>
<dbReference type="AlphaFoldDB" id="A0A183HF50"/>
<keyword evidence="3" id="KW-1185">Reference proteome</keyword>
<organism evidence="4">
    <name type="scientific">Onchocerca flexuosa</name>
    <dbReference type="NCBI Taxonomy" id="387005"/>
    <lineage>
        <taxon>Eukaryota</taxon>
        <taxon>Metazoa</taxon>
        <taxon>Ecdysozoa</taxon>
        <taxon>Nematoda</taxon>
        <taxon>Chromadorea</taxon>
        <taxon>Rhabditida</taxon>
        <taxon>Spirurina</taxon>
        <taxon>Spiruromorpha</taxon>
        <taxon>Filarioidea</taxon>
        <taxon>Onchocercidae</taxon>
        <taxon>Onchocerca</taxon>
    </lineage>
</organism>
<dbReference type="EMBL" id="KZ270016">
    <property type="protein sequence ID" value="OZC08059.1"/>
    <property type="molecule type" value="Genomic_DNA"/>
</dbReference>
<keyword evidence="1" id="KW-0472">Membrane</keyword>
<proteinExistence type="predicted"/>
<feature type="transmembrane region" description="Helical" evidence="1">
    <location>
        <begin position="80"/>
        <end position="105"/>
    </location>
</feature>
<keyword evidence="1" id="KW-1133">Transmembrane helix</keyword>
<dbReference type="Proteomes" id="UP000242913">
    <property type="component" value="Unassembled WGS sequence"/>
</dbReference>
<evidence type="ECO:0000256" key="1">
    <source>
        <dbReference type="SAM" id="Phobius"/>
    </source>
</evidence>
<sequence>MRGSRMPYARRFNSDGLEVSTSLELLSPDKTSIQHDYKPVDSVFAYLSYLRATSCYCVLHDDRLLKIGIANFQKFYIKYLYFRLIAVLMVSLYTSGLLAVLYMLIMISKFDKELENCTTTKIAITDAKVTIVDIKL</sequence>
<keyword evidence="1" id="KW-0812">Transmembrane</keyword>
<reference evidence="4" key="2">
    <citation type="submission" date="2016-06" db="UniProtKB">
        <authorList>
            <consortium name="WormBaseParasite"/>
        </authorList>
    </citation>
    <scope>IDENTIFICATION</scope>
</reference>
<evidence type="ECO:0000313" key="3">
    <source>
        <dbReference type="Proteomes" id="UP000242913"/>
    </source>
</evidence>
<accession>A0A183HF50</accession>
<name>A0A183HF50_9BILA</name>
<protein>
    <submittedName>
        <fullName evidence="4">Ion_trans domain-containing protein</fullName>
    </submittedName>
</protein>